<evidence type="ECO:0000256" key="1">
    <source>
        <dbReference type="ARBA" id="ARBA00004275"/>
    </source>
</evidence>
<dbReference type="InterPro" id="IPR025110">
    <property type="entry name" value="AMP-bd_C"/>
</dbReference>
<accession>A0A0V0GBT3</accession>
<organism evidence="7">
    <name type="scientific">Triatoma dimidiata</name>
    <name type="common">Kissing bug</name>
    <name type="synonym">Meccus dimidiatus</name>
    <dbReference type="NCBI Taxonomy" id="72491"/>
    <lineage>
        <taxon>Eukaryota</taxon>
        <taxon>Metazoa</taxon>
        <taxon>Ecdysozoa</taxon>
        <taxon>Arthropoda</taxon>
        <taxon>Hexapoda</taxon>
        <taxon>Insecta</taxon>
        <taxon>Pterygota</taxon>
        <taxon>Neoptera</taxon>
        <taxon>Paraneoptera</taxon>
        <taxon>Hemiptera</taxon>
        <taxon>Heteroptera</taxon>
        <taxon>Panheteroptera</taxon>
        <taxon>Cimicomorpha</taxon>
        <taxon>Reduviidae</taxon>
        <taxon>Triatominae</taxon>
        <taxon>Triatoma</taxon>
    </lineage>
</organism>
<dbReference type="GO" id="GO:0016405">
    <property type="term" value="F:CoA-ligase activity"/>
    <property type="evidence" value="ECO:0007669"/>
    <property type="project" value="TreeGrafter"/>
</dbReference>
<feature type="domain" description="AMP-dependent synthetase/ligase" evidence="5">
    <location>
        <begin position="173"/>
        <end position="355"/>
    </location>
</feature>
<dbReference type="Gene3D" id="3.30.300.30">
    <property type="match status" value="1"/>
</dbReference>
<dbReference type="PANTHER" id="PTHR24096:SF149">
    <property type="entry name" value="AMP-BINDING DOMAIN-CONTAINING PROTEIN-RELATED"/>
    <property type="match status" value="1"/>
</dbReference>
<comment type="similarity">
    <text evidence="2">Belongs to the ATP-dependent AMP-binding enzyme family.</text>
</comment>
<feature type="domain" description="AMP-dependent synthetase/ligase" evidence="5">
    <location>
        <begin position="8"/>
        <end position="137"/>
    </location>
</feature>
<protein>
    <submittedName>
        <fullName evidence="7">Putative acyl-coa synthetase</fullName>
    </submittedName>
</protein>
<dbReference type="InterPro" id="IPR042099">
    <property type="entry name" value="ANL_N_sf"/>
</dbReference>
<sequence length="487" mass="53354">VHEQVWATLNEHGDRIALTCTKTGRSFKYSRLKQLSTNMACWLQDNYSSTDQGTHVATVLPNSVELAISALGALEAGVPIALFNPHYTPFELSFALSVSKPKWVITTSDRVHTILEAMSLSKVEVQIFTVDDDITFSKVKHFEELVSEGGMPNKHFGKHGGIVMYNDGEARKISQKNILANCLQVSQPELSPLEPGDKMAAIIPMWNCHGLTHTLLRGLRSGAEVVTVSQLQPSQILATVNKNKVSVLPTLSSMVDWLTGCKKQDLEGLKSITVSGRPSLLSDRLGCIFKGEVLNSYGPAEGPILFQQRRGSACRAGSVGQLLPGTEARITGPDGNNDLPHNVPGEIWVRGPQLGDGKLWMSTGDQGYYDQDGWFYITEQAEMNVDGLKVSPTELETVLKQHESVAEAAVFLVDKELVAAVVPFDPYNPPSCKELNLLLGTQLAPYKHICDVVIMSTLPKDSSGEVNRKHLSKNYNPKKEMASITYV</sequence>
<dbReference type="InterPro" id="IPR000873">
    <property type="entry name" value="AMP-dep_synth/lig_dom"/>
</dbReference>
<evidence type="ECO:0000313" key="7">
    <source>
        <dbReference type="EMBL" id="JAP05356.1"/>
    </source>
</evidence>
<keyword evidence="3" id="KW-0436">Ligase</keyword>
<dbReference type="SUPFAM" id="SSF56801">
    <property type="entry name" value="Acetyl-CoA synthetase-like"/>
    <property type="match status" value="1"/>
</dbReference>
<feature type="domain" description="AMP-binding enzyme C-terminal" evidence="6">
    <location>
        <begin position="394"/>
        <end position="464"/>
    </location>
</feature>
<dbReference type="EMBL" id="GECL01000768">
    <property type="protein sequence ID" value="JAP05356.1"/>
    <property type="molecule type" value="Transcribed_RNA"/>
</dbReference>
<evidence type="ECO:0000256" key="3">
    <source>
        <dbReference type="ARBA" id="ARBA00022598"/>
    </source>
</evidence>
<dbReference type="GO" id="GO:0005777">
    <property type="term" value="C:peroxisome"/>
    <property type="evidence" value="ECO:0007669"/>
    <property type="project" value="UniProtKB-SubCell"/>
</dbReference>
<dbReference type="Pfam" id="PF13193">
    <property type="entry name" value="AMP-binding_C"/>
    <property type="match status" value="1"/>
</dbReference>
<comment type="subcellular location">
    <subcellularLocation>
        <location evidence="1">Peroxisome</location>
    </subcellularLocation>
</comment>
<dbReference type="InterPro" id="IPR045851">
    <property type="entry name" value="AMP-bd_C_sf"/>
</dbReference>
<evidence type="ECO:0000259" key="5">
    <source>
        <dbReference type="Pfam" id="PF00501"/>
    </source>
</evidence>
<evidence type="ECO:0000256" key="4">
    <source>
        <dbReference type="ARBA" id="ARBA00023140"/>
    </source>
</evidence>
<evidence type="ECO:0000256" key="2">
    <source>
        <dbReference type="ARBA" id="ARBA00006432"/>
    </source>
</evidence>
<dbReference type="Gene3D" id="3.40.50.12780">
    <property type="entry name" value="N-terminal domain of ligase-like"/>
    <property type="match status" value="2"/>
</dbReference>
<feature type="non-terminal residue" evidence="7">
    <location>
        <position position="1"/>
    </location>
</feature>
<proteinExistence type="inferred from homology"/>
<dbReference type="AlphaFoldDB" id="A0A0V0GBT3"/>
<keyword evidence="4" id="KW-0576">Peroxisome</keyword>
<evidence type="ECO:0000259" key="6">
    <source>
        <dbReference type="Pfam" id="PF13193"/>
    </source>
</evidence>
<name>A0A0V0GBT3_TRIDM</name>
<dbReference type="PANTHER" id="PTHR24096">
    <property type="entry name" value="LONG-CHAIN-FATTY-ACID--COA LIGASE"/>
    <property type="match status" value="1"/>
</dbReference>
<dbReference type="Pfam" id="PF00501">
    <property type="entry name" value="AMP-binding"/>
    <property type="match status" value="2"/>
</dbReference>
<reference evidence="7" key="1">
    <citation type="journal article" date="2018" name="J. Proteomics">
        <title>Exploring the molecular complexity of Triatoma dimidiata sialome.</title>
        <authorList>
            <person name="Santiago P.B."/>
            <person name="de Araujo C.N."/>
            <person name="Charneau S."/>
            <person name="Bastos I.M.D."/>
            <person name="Assumpcao T.C.F."/>
            <person name="Queiroz R.M.L."/>
            <person name="Praca Y.R."/>
            <person name="Cordeiro T.M."/>
            <person name="Garcia C.H.S."/>
            <person name="da Silva I.G."/>
            <person name="Raiol T."/>
            <person name="Motta F.N."/>
            <person name="de Araujo Oliveira J.V."/>
            <person name="de Sousa M.V."/>
            <person name="Ribeiro J.M.C."/>
            <person name="de Santana J.M."/>
        </authorList>
    </citation>
    <scope>NUCLEOTIDE SEQUENCE</scope>
    <source>
        <strain evidence="7">Santander</strain>
        <tissue evidence="7">Salivary glands</tissue>
    </source>
</reference>